<dbReference type="PANTHER" id="PTHR48112:SF22">
    <property type="entry name" value="MITOCHONDRIAL TRANSCRIPTION FACTOR A, ISOFORM B"/>
    <property type="match status" value="1"/>
</dbReference>
<dbReference type="GeneID" id="105426941"/>
<keyword evidence="1 2" id="KW-0238">DNA-binding</keyword>
<keyword evidence="2" id="KW-0539">Nucleus</keyword>
<dbReference type="InterPro" id="IPR009071">
    <property type="entry name" value="HMG_box_dom"/>
</dbReference>
<proteinExistence type="predicted"/>
<organism evidence="4 5">
    <name type="scientific">Pogonomyrmex barbatus</name>
    <name type="common">red harvester ant</name>
    <dbReference type="NCBI Taxonomy" id="144034"/>
    <lineage>
        <taxon>Eukaryota</taxon>
        <taxon>Metazoa</taxon>
        <taxon>Ecdysozoa</taxon>
        <taxon>Arthropoda</taxon>
        <taxon>Hexapoda</taxon>
        <taxon>Insecta</taxon>
        <taxon>Pterygota</taxon>
        <taxon>Neoptera</taxon>
        <taxon>Endopterygota</taxon>
        <taxon>Hymenoptera</taxon>
        <taxon>Apocrita</taxon>
        <taxon>Aculeata</taxon>
        <taxon>Formicoidea</taxon>
        <taxon>Formicidae</taxon>
        <taxon>Myrmicinae</taxon>
        <taxon>Pogonomyrmex</taxon>
    </lineage>
</organism>
<dbReference type="Gene3D" id="1.10.30.10">
    <property type="entry name" value="High mobility group box domain"/>
    <property type="match status" value="2"/>
</dbReference>
<reference evidence="5" key="1">
    <citation type="submission" date="2025-08" db="UniProtKB">
        <authorList>
            <consortium name="RefSeq"/>
        </authorList>
    </citation>
    <scope>IDENTIFICATION</scope>
</reference>
<dbReference type="InterPro" id="IPR050342">
    <property type="entry name" value="HMGB"/>
</dbReference>
<dbReference type="OrthoDB" id="5550281at2759"/>
<sequence>MFMATYRLMFPINGKQFNPLTLSCIRKFTSAQDFTTSKGNVEENPLPPKPKKPLNIFVQYVESIKDKLLKEYPDYKHKDILKKASEKWAQIDPKIKQDLKDQYLEQNSIYKQKLIDYENSLSDKQKMQIKELQKKRQIKDLKRSEIKQKLIEFGKPKHPLTSFMLFLRDKRLTKNPQVPYKDWMNNVTEEWKNITIEIKNKYNAEAKELIEKYKIDMKKWKEDMIRAGHHNIVKPNIKHKSESLKYKE</sequence>
<dbReference type="Proteomes" id="UP000504615">
    <property type="component" value="Unplaced"/>
</dbReference>
<dbReference type="CTD" id="7019"/>
<accession>A0A6I9W462</accession>
<dbReference type="AlphaFoldDB" id="A0A6I9W462"/>
<dbReference type="Pfam" id="PF00505">
    <property type="entry name" value="HMG_box"/>
    <property type="match status" value="2"/>
</dbReference>
<gene>
    <name evidence="5" type="primary">LOC105426941</name>
</gene>
<dbReference type="GO" id="GO:0005634">
    <property type="term" value="C:nucleus"/>
    <property type="evidence" value="ECO:0007669"/>
    <property type="project" value="UniProtKB-UniRule"/>
</dbReference>
<evidence type="ECO:0000259" key="3">
    <source>
        <dbReference type="PROSITE" id="PS50118"/>
    </source>
</evidence>
<evidence type="ECO:0000313" key="5">
    <source>
        <dbReference type="RefSeq" id="XP_011636699.1"/>
    </source>
</evidence>
<dbReference type="PROSITE" id="PS50118">
    <property type="entry name" value="HMG_BOX_2"/>
    <property type="match status" value="2"/>
</dbReference>
<feature type="DNA-binding region" description="HMG box" evidence="2">
    <location>
        <begin position="50"/>
        <end position="118"/>
    </location>
</feature>
<evidence type="ECO:0000313" key="4">
    <source>
        <dbReference type="Proteomes" id="UP000504615"/>
    </source>
</evidence>
<dbReference type="SMART" id="SM00398">
    <property type="entry name" value="HMG"/>
    <property type="match status" value="2"/>
</dbReference>
<dbReference type="InterPro" id="IPR036910">
    <property type="entry name" value="HMG_box_dom_sf"/>
</dbReference>
<name>A0A6I9W462_9HYME</name>
<dbReference type="RefSeq" id="XP_011636699.1">
    <property type="nucleotide sequence ID" value="XM_011638397.2"/>
</dbReference>
<protein>
    <submittedName>
        <fullName evidence="5">Transcription factor A, mitochondrial</fullName>
    </submittedName>
</protein>
<feature type="DNA-binding region" description="HMG box" evidence="2">
    <location>
        <begin position="156"/>
        <end position="221"/>
    </location>
</feature>
<dbReference type="KEGG" id="pbar:105426941"/>
<feature type="domain" description="HMG box" evidence="3">
    <location>
        <begin position="50"/>
        <end position="118"/>
    </location>
</feature>
<feature type="domain" description="HMG box" evidence="3">
    <location>
        <begin position="156"/>
        <end position="221"/>
    </location>
</feature>
<keyword evidence="4" id="KW-1185">Reference proteome</keyword>
<dbReference type="CDD" id="cd00084">
    <property type="entry name" value="HMG-box_SF"/>
    <property type="match status" value="1"/>
</dbReference>
<dbReference type="GO" id="GO:0003677">
    <property type="term" value="F:DNA binding"/>
    <property type="evidence" value="ECO:0007669"/>
    <property type="project" value="UniProtKB-UniRule"/>
</dbReference>
<dbReference type="GO" id="GO:0006357">
    <property type="term" value="P:regulation of transcription by RNA polymerase II"/>
    <property type="evidence" value="ECO:0007669"/>
    <property type="project" value="TreeGrafter"/>
</dbReference>
<dbReference type="PANTHER" id="PTHR48112">
    <property type="entry name" value="HIGH MOBILITY GROUP PROTEIN DSP1"/>
    <property type="match status" value="1"/>
</dbReference>
<evidence type="ECO:0000256" key="1">
    <source>
        <dbReference type="ARBA" id="ARBA00023125"/>
    </source>
</evidence>
<evidence type="ECO:0000256" key="2">
    <source>
        <dbReference type="PROSITE-ProRule" id="PRU00267"/>
    </source>
</evidence>
<dbReference type="SUPFAM" id="SSF47095">
    <property type="entry name" value="HMG-box"/>
    <property type="match status" value="2"/>
</dbReference>